<keyword evidence="5 6" id="KW-0472">Membrane</keyword>
<feature type="transmembrane region" description="Helical" evidence="6">
    <location>
        <begin position="123"/>
        <end position="145"/>
    </location>
</feature>
<evidence type="ECO:0000256" key="6">
    <source>
        <dbReference type="SAM" id="Phobius"/>
    </source>
</evidence>
<dbReference type="InterPro" id="IPR050833">
    <property type="entry name" value="Poly_Biosynth_Transport"/>
</dbReference>
<evidence type="ECO:0000256" key="1">
    <source>
        <dbReference type="ARBA" id="ARBA00004651"/>
    </source>
</evidence>
<evidence type="ECO:0000313" key="8">
    <source>
        <dbReference type="Proteomes" id="UP000295210"/>
    </source>
</evidence>
<feature type="transmembrane region" description="Helical" evidence="6">
    <location>
        <begin position="394"/>
        <end position="416"/>
    </location>
</feature>
<dbReference type="GO" id="GO:0005886">
    <property type="term" value="C:plasma membrane"/>
    <property type="evidence" value="ECO:0007669"/>
    <property type="project" value="UniProtKB-SubCell"/>
</dbReference>
<dbReference type="PANTHER" id="PTHR30250:SF11">
    <property type="entry name" value="O-ANTIGEN TRANSPORTER-RELATED"/>
    <property type="match status" value="1"/>
</dbReference>
<feature type="transmembrane region" description="Helical" evidence="6">
    <location>
        <begin position="52"/>
        <end position="76"/>
    </location>
</feature>
<keyword evidence="8" id="KW-1185">Reference proteome</keyword>
<evidence type="ECO:0000256" key="2">
    <source>
        <dbReference type="ARBA" id="ARBA00022475"/>
    </source>
</evidence>
<evidence type="ECO:0000256" key="5">
    <source>
        <dbReference type="ARBA" id="ARBA00023136"/>
    </source>
</evidence>
<feature type="transmembrane region" description="Helical" evidence="6">
    <location>
        <begin position="184"/>
        <end position="205"/>
    </location>
</feature>
<dbReference type="RefSeq" id="WP_131991943.1">
    <property type="nucleotide sequence ID" value="NZ_SMGK01000001.1"/>
</dbReference>
<keyword evidence="4 6" id="KW-1133">Transmembrane helix</keyword>
<dbReference type="Pfam" id="PF01943">
    <property type="entry name" value="Polysacc_synt"/>
    <property type="match status" value="1"/>
</dbReference>
<feature type="transmembrane region" description="Helical" evidence="6">
    <location>
        <begin position="367"/>
        <end position="388"/>
    </location>
</feature>
<feature type="transmembrane region" description="Helical" evidence="6">
    <location>
        <begin position="325"/>
        <end position="346"/>
    </location>
</feature>
<dbReference type="AlphaFoldDB" id="A0A4R1LE21"/>
<dbReference type="EMBL" id="SMGK01000001">
    <property type="protein sequence ID" value="TCK75800.1"/>
    <property type="molecule type" value="Genomic_DNA"/>
</dbReference>
<reference evidence="7 8" key="1">
    <citation type="submission" date="2019-03" db="EMBL/GenBank/DDBJ databases">
        <title>Genomic Encyclopedia of Type Strains, Phase IV (KMG-IV): sequencing the most valuable type-strain genomes for metagenomic binning, comparative biology and taxonomic classification.</title>
        <authorList>
            <person name="Goeker M."/>
        </authorList>
    </citation>
    <scope>NUCLEOTIDE SEQUENCE [LARGE SCALE GENOMIC DNA]</scope>
    <source>
        <strain evidence="7 8">DSM 103428</strain>
    </source>
</reference>
<comment type="subcellular location">
    <subcellularLocation>
        <location evidence="1">Cell membrane</location>
        <topology evidence="1">Multi-pass membrane protein</topology>
    </subcellularLocation>
</comment>
<keyword evidence="3 6" id="KW-0812">Transmembrane</keyword>
<organism evidence="7 8">
    <name type="scientific">Acidipila rosea</name>
    <dbReference type="NCBI Taxonomy" id="768535"/>
    <lineage>
        <taxon>Bacteria</taxon>
        <taxon>Pseudomonadati</taxon>
        <taxon>Acidobacteriota</taxon>
        <taxon>Terriglobia</taxon>
        <taxon>Terriglobales</taxon>
        <taxon>Acidobacteriaceae</taxon>
        <taxon>Acidipila</taxon>
    </lineage>
</organism>
<dbReference type="CDD" id="cd13128">
    <property type="entry name" value="MATE_Wzx_like"/>
    <property type="match status" value="1"/>
</dbReference>
<gene>
    <name evidence="7" type="ORF">C7378_0793</name>
</gene>
<feature type="transmembrane region" description="Helical" evidence="6">
    <location>
        <begin position="21"/>
        <end position="46"/>
    </location>
</feature>
<evidence type="ECO:0000256" key="3">
    <source>
        <dbReference type="ARBA" id="ARBA00022692"/>
    </source>
</evidence>
<feature type="transmembrane region" description="Helical" evidence="6">
    <location>
        <begin position="157"/>
        <end position="178"/>
    </location>
</feature>
<evidence type="ECO:0000256" key="4">
    <source>
        <dbReference type="ARBA" id="ARBA00022989"/>
    </source>
</evidence>
<dbReference type="PANTHER" id="PTHR30250">
    <property type="entry name" value="PST FAMILY PREDICTED COLANIC ACID TRANSPORTER"/>
    <property type="match status" value="1"/>
</dbReference>
<accession>A0A4R1LE21</accession>
<proteinExistence type="predicted"/>
<dbReference type="OrthoDB" id="5240734at2"/>
<keyword evidence="2" id="KW-1003">Cell membrane</keyword>
<protein>
    <submittedName>
        <fullName evidence="7">O-antigen/teichoic acid export membrane protein</fullName>
    </submittedName>
</protein>
<sequence length="434" mass="46623">MNKLKQEISKLKSSSLARNAGWMFAGQGVGFILQALYFILIARLLGTVEYGIYAGAFALVAIAGTYSTLGSGTLFLRYVSNEPGKFSLYWGNILVVTSSVSVAMVLILHFIAPHLINPASAAIVLLVAIANCFCMQLSTCCGQVFQAFEKLRITAILNLLTNLVRLIAAAGMLFSLHHATAKQWAIASLCVSALAAGTAVITVTIKFGRPTFAPKLFFSGAGEGLGYSFALSTTSAYNDLDKTMLSHYGMNAANGIYSMAYRVVDIATVPVYSIRDAAMPRLFRSGTEGIEKGAALATRLLYRSLALSAVSAIVMFVTAPIIPHIVGHGFAESVIALRWLCLIPVLRSVHQMTGCALTGAGLQRYRTAAQLSAVAINLGLNLWLIPIYGWRGAAWSSLATDFSLGLFNWSILRLLCRASRKTNDRNAAVLLETQ</sequence>
<feature type="transmembrane region" description="Helical" evidence="6">
    <location>
        <begin position="88"/>
        <end position="111"/>
    </location>
</feature>
<comment type="caution">
    <text evidence="7">The sequence shown here is derived from an EMBL/GenBank/DDBJ whole genome shotgun (WGS) entry which is preliminary data.</text>
</comment>
<name>A0A4R1LE21_9BACT</name>
<feature type="transmembrane region" description="Helical" evidence="6">
    <location>
        <begin position="300"/>
        <end position="319"/>
    </location>
</feature>
<dbReference type="Proteomes" id="UP000295210">
    <property type="component" value="Unassembled WGS sequence"/>
</dbReference>
<evidence type="ECO:0000313" key="7">
    <source>
        <dbReference type="EMBL" id="TCK75800.1"/>
    </source>
</evidence>
<dbReference type="InterPro" id="IPR002797">
    <property type="entry name" value="Polysacc_synth"/>
</dbReference>